<comment type="subcellular location">
    <subcellularLocation>
        <location evidence="1">Membrane</location>
        <topology evidence="1">Multi-pass membrane protein</topology>
    </subcellularLocation>
</comment>
<name>A0A1J5PDY3_9ZZZZ</name>
<dbReference type="PANTHER" id="PTHR30371">
    <property type="entry name" value="SEC-INDEPENDENT PROTEIN TRANSLOCASE PROTEIN TATC"/>
    <property type="match status" value="1"/>
</dbReference>
<evidence type="ECO:0000313" key="6">
    <source>
        <dbReference type="EMBL" id="OIQ65732.1"/>
    </source>
</evidence>
<dbReference type="Pfam" id="PF00902">
    <property type="entry name" value="TatC"/>
    <property type="match status" value="1"/>
</dbReference>
<dbReference type="GO" id="GO:0065002">
    <property type="term" value="P:intracellular protein transmembrane transport"/>
    <property type="evidence" value="ECO:0007669"/>
    <property type="project" value="TreeGrafter"/>
</dbReference>
<evidence type="ECO:0000256" key="5">
    <source>
        <dbReference type="SAM" id="Phobius"/>
    </source>
</evidence>
<feature type="transmembrane region" description="Helical" evidence="5">
    <location>
        <begin position="169"/>
        <end position="195"/>
    </location>
</feature>
<dbReference type="AlphaFoldDB" id="A0A1J5PDY3"/>
<feature type="transmembrane region" description="Helical" evidence="5">
    <location>
        <begin position="86"/>
        <end position="107"/>
    </location>
</feature>
<feature type="transmembrane region" description="Helical" evidence="5">
    <location>
        <begin position="230"/>
        <end position="249"/>
    </location>
</feature>
<feature type="transmembrane region" description="Helical" evidence="5">
    <location>
        <begin position="30"/>
        <end position="47"/>
    </location>
</feature>
<evidence type="ECO:0000256" key="4">
    <source>
        <dbReference type="ARBA" id="ARBA00023136"/>
    </source>
</evidence>
<dbReference type="GO" id="GO:0033281">
    <property type="term" value="C:TAT protein transport complex"/>
    <property type="evidence" value="ECO:0007669"/>
    <property type="project" value="TreeGrafter"/>
</dbReference>
<dbReference type="EMBL" id="MLJW01007101">
    <property type="protein sequence ID" value="OIQ65732.1"/>
    <property type="molecule type" value="Genomic_DNA"/>
</dbReference>
<dbReference type="PANTHER" id="PTHR30371:SF0">
    <property type="entry name" value="SEC-INDEPENDENT PROTEIN TRANSLOCASE PROTEIN TATC, CHLOROPLASTIC-RELATED"/>
    <property type="match status" value="1"/>
</dbReference>
<gene>
    <name evidence="6" type="primary">tatC_15</name>
    <name evidence="6" type="ORF">GALL_527050</name>
</gene>
<dbReference type="GO" id="GO:0043953">
    <property type="term" value="P:protein transport by the Tat complex"/>
    <property type="evidence" value="ECO:0007669"/>
    <property type="project" value="TreeGrafter"/>
</dbReference>
<sequence length="267" mass="29274">MSDPKKTVTPDSPEAEQPFISHLIELRNRLIRAIAAIGVVFLVLSIYPGPSGLFDLLSQPLNAHLPKGSTMIAIGVISPFVVPIKVTLLVAFMIALPAVLYQVWAFVAPGLYTHEKRLVMPLIISSTLLFYMGVAFCYFFVFGRLFTFIQGFAPKVITAAPDIEAYLSFMLTMFMAFGTAFEVPVVLMVLVRFGLVTVEQLKSWRSYFIVVAFIVAAIVTPPDVVSQTSLALSMILLFEVGILAAKYLVKYSAPPSDEEKDAQSPAA</sequence>
<proteinExistence type="inferred from homology"/>
<dbReference type="PRINTS" id="PR01840">
    <property type="entry name" value="TATCFAMILY"/>
</dbReference>
<evidence type="ECO:0000256" key="3">
    <source>
        <dbReference type="ARBA" id="ARBA00022989"/>
    </source>
</evidence>
<organism evidence="6">
    <name type="scientific">mine drainage metagenome</name>
    <dbReference type="NCBI Taxonomy" id="410659"/>
    <lineage>
        <taxon>unclassified sequences</taxon>
        <taxon>metagenomes</taxon>
        <taxon>ecological metagenomes</taxon>
    </lineage>
</organism>
<feature type="transmembrane region" description="Helical" evidence="5">
    <location>
        <begin position="128"/>
        <end position="149"/>
    </location>
</feature>
<dbReference type="InterPro" id="IPR002033">
    <property type="entry name" value="TatC"/>
</dbReference>
<keyword evidence="4 5" id="KW-0472">Membrane</keyword>
<keyword evidence="2 5" id="KW-0812">Transmembrane</keyword>
<reference evidence="6" key="1">
    <citation type="submission" date="2016-10" db="EMBL/GenBank/DDBJ databases">
        <title>Sequence of Gallionella enrichment culture.</title>
        <authorList>
            <person name="Poehlein A."/>
            <person name="Muehling M."/>
            <person name="Daniel R."/>
        </authorList>
    </citation>
    <scope>NUCLEOTIDE SEQUENCE</scope>
</reference>
<dbReference type="HAMAP" id="MF_00902">
    <property type="entry name" value="TatC"/>
    <property type="match status" value="1"/>
</dbReference>
<dbReference type="NCBIfam" id="TIGR00945">
    <property type="entry name" value="tatC"/>
    <property type="match status" value="1"/>
</dbReference>
<protein>
    <submittedName>
        <fullName evidence="6">Sec-independent protein translocase protein TatC</fullName>
    </submittedName>
</protein>
<keyword evidence="3 5" id="KW-1133">Transmembrane helix</keyword>
<feature type="transmembrane region" description="Helical" evidence="5">
    <location>
        <begin position="207"/>
        <end position="224"/>
    </location>
</feature>
<evidence type="ECO:0000256" key="1">
    <source>
        <dbReference type="ARBA" id="ARBA00004141"/>
    </source>
</evidence>
<accession>A0A1J5PDY3</accession>
<evidence type="ECO:0000256" key="2">
    <source>
        <dbReference type="ARBA" id="ARBA00022692"/>
    </source>
</evidence>
<comment type="caution">
    <text evidence="6">The sequence shown here is derived from an EMBL/GenBank/DDBJ whole genome shotgun (WGS) entry which is preliminary data.</text>
</comment>
<dbReference type="GO" id="GO:0009977">
    <property type="term" value="F:proton motive force dependent protein transmembrane transporter activity"/>
    <property type="evidence" value="ECO:0007669"/>
    <property type="project" value="TreeGrafter"/>
</dbReference>